<dbReference type="PANTHER" id="PTHR14454:SF11">
    <property type="entry name" value="SERRANO, ISOFORM F"/>
    <property type="match status" value="1"/>
</dbReference>
<dbReference type="PANTHER" id="PTHR14454">
    <property type="entry name" value="GRB2-ASSOCIATED AND REGULATOR OF MAPK PROTEIN FAMILY MEMBER"/>
    <property type="match status" value="1"/>
</dbReference>
<dbReference type="Pfam" id="PF12736">
    <property type="entry name" value="CABIT"/>
    <property type="match status" value="1"/>
</dbReference>
<comment type="caution">
    <text evidence="3">The sequence shown here is derived from an EMBL/GenBank/DDBJ whole genome shotgun (WGS) entry which is preliminary data.</text>
</comment>
<evidence type="ECO:0000259" key="2">
    <source>
        <dbReference type="Pfam" id="PF12736"/>
    </source>
</evidence>
<dbReference type="AlphaFoldDB" id="A0ABD3W4J4"/>
<name>A0ABD3W4J4_SINWO</name>
<evidence type="ECO:0000313" key="3">
    <source>
        <dbReference type="EMBL" id="KAL3868561.1"/>
    </source>
</evidence>
<gene>
    <name evidence="3" type="ORF">ACJMK2_041362</name>
</gene>
<keyword evidence="1" id="KW-0597">Phosphoprotein</keyword>
<accession>A0ABD3W4J4</accession>
<evidence type="ECO:0000313" key="4">
    <source>
        <dbReference type="Proteomes" id="UP001634394"/>
    </source>
</evidence>
<reference evidence="3 4" key="1">
    <citation type="submission" date="2024-11" db="EMBL/GenBank/DDBJ databases">
        <title>Chromosome-level genome assembly of the freshwater bivalve Anodonta woodiana.</title>
        <authorList>
            <person name="Chen X."/>
        </authorList>
    </citation>
    <scope>NUCLEOTIDE SEQUENCE [LARGE SCALE GENOMIC DNA]</scope>
    <source>
        <strain evidence="3">MN2024</strain>
        <tissue evidence="3">Gills</tissue>
    </source>
</reference>
<dbReference type="InterPro" id="IPR025946">
    <property type="entry name" value="CABIT_dom"/>
</dbReference>
<keyword evidence="4" id="KW-1185">Reference proteome</keyword>
<dbReference type="EMBL" id="JBJQND010000008">
    <property type="protein sequence ID" value="KAL3868561.1"/>
    <property type="molecule type" value="Genomic_DNA"/>
</dbReference>
<feature type="domain" description="CABIT" evidence="2">
    <location>
        <begin position="51"/>
        <end position="282"/>
    </location>
</feature>
<evidence type="ECO:0000256" key="1">
    <source>
        <dbReference type="ARBA" id="ARBA00022553"/>
    </source>
</evidence>
<sequence length="346" mass="39049">MDLSFKWSERPKPLGDILNEGHLPMIVKMHSDGKAKPIKEGTFDMNQPFLLFTNLKGVKLYAENVAGVDDTKSHRESKVNDTGPLMVIPLEYKGWFRIIDEENLPLKTIANVARLMPAVILSAKYVTAFCRLPPTSSRKQDIYDKVDLAPGTFSIQSIVEDYVQYMGSLGTVKKTLLRCLKCTSESGQEVLFPFDLDGEFYVVEAKKTKSKPLEKEQYSYAYTINTLVRMGTFTKPTRLKLLCGEPPSKPCGFTSILKVVDIVRDKTVVACTLSPDQKLLELPVTPFPLFQKATNEDLIEEKVVKEALRFLKSNADKYVCEIKVRTKVNLETKGKKENKPRPVTTL</sequence>
<protein>
    <recommendedName>
        <fullName evidence="2">CABIT domain-containing protein</fullName>
    </recommendedName>
</protein>
<proteinExistence type="predicted"/>
<dbReference type="Proteomes" id="UP001634394">
    <property type="component" value="Unassembled WGS sequence"/>
</dbReference>
<organism evidence="3 4">
    <name type="scientific">Sinanodonta woodiana</name>
    <name type="common">Chinese pond mussel</name>
    <name type="synonym">Anodonta woodiana</name>
    <dbReference type="NCBI Taxonomy" id="1069815"/>
    <lineage>
        <taxon>Eukaryota</taxon>
        <taxon>Metazoa</taxon>
        <taxon>Spiralia</taxon>
        <taxon>Lophotrochozoa</taxon>
        <taxon>Mollusca</taxon>
        <taxon>Bivalvia</taxon>
        <taxon>Autobranchia</taxon>
        <taxon>Heteroconchia</taxon>
        <taxon>Palaeoheterodonta</taxon>
        <taxon>Unionida</taxon>
        <taxon>Unionoidea</taxon>
        <taxon>Unionidae</taxon>
        <taxon>Unioninae</taxon>
        <taxon>Sinanodonta</taxon>
    </lineage>
</organism>
<dbReference type="InterPro" id="IPR052281">
    <property type="entry name" value="GAREM"/>
</dbReference>